<comment type="caution">
    <text evidence="3">The sequence shown here is derived from an EMBL/GenBank/DDBJ whole genome shotgun (WGS) entry which is preliminary data.</text>
</comment>
<dbReference type="Proteomes" id="UP000325333">
    <property type="component" value="Unassembled WGS sequence"/>
</dbReference>
<dbReference type="AlphaFoldDB" id="A0A5B0KRW8"/>
<evidence type="ECO:0000256" key="1">
    <source>
        <dbReference type="SAM" id="MobiDB-lite"/>
    </source>
</evidence>
<accession>A0A5B0KRW8</accession>
<evidence type="ECO:0000313" key="4">
    <source>
        <dbReference type="Proteomes" id="UP000325333"/>
    </source>
</evidence>
<protein>
    <recommendedName>
        <fullName evidence="2">CHAT domain-containing protein</fullName>
    </recommendedName>
</protein>
<dbReference type="InterPro" id="IPR024983">
    <property type="entry name" value="CHAT_dom"/>
</dbReference>
<proteinExistence type="predicted"/>
<gene>
    <name evidence="3" type="ORF">FH063_006709</name>
</gene>
<feature type="compositionally biased region" description="Basic residues" evidence="1">
    <location>
        <begin position="353"/>
        <end position="362"/>
    </location>
</feature>
<organism evidence="3 4">
    <name type="scientific">Azospirillum argentinense</name>
    <dbReference type="NCBI Taxonomy" id="2970906"/>
    <lineage>
        <taxon>Bacteria</taxon>
        <taxon>Pseudomonadati</taxon>
        <taxon>Pseudomonadota</taxon>
        <taxon>Alphaproteobacteria</taxon>
        <taxon>Rhodospirillales</taxon>
        <taxon>Azospirillaceae</taxon>
        <taxon>Azospirillum</taxon>
    </lineage>
</organism>
<name>A0A5B0KRW8_9PROT</name>
<evidence type="ECO:0000313" key="3">
    <source>
        <dbReference type="EMBL" id="KAA1054453.1"/>
    </source>
</evidence>
<feature type="domain" description="CHAT" evidence="2">
    <location>
        <begin position="20"/>
        <end position="164"/>
    </location>
</feature>
<reference evidence="3 4" key="1">
    <citation type="submission" date="2019-07" db="EMBL/GenBank/DDBJ databases">
        <title>Genome sequencing of the stress-tolerant strain Azospirillum brasilense Az19.</title>
        <authorList>
            <person name="Maroniche G.A."/>
            <person name="Garcia J.E."/>
            <person name="Pagnussat L."/>
            <person name="Amenta M."/>
            <person name="Creus C.M."/>
        </authorList>
    </citation>
    <scope>NUCLEOTIDE SEQUENCE [LARGE SCALE GENOMIC DNA]</scope>
    <source>
        <strain evidence="3 4">Az19</strain>
    </source>
</reference>
<dbReference type="RefSeq" id="WP_149650643.1">
    <property type="nucleotide sequence ID" value="NZ_VEWN01000010.1"/>
</dbReference>
<evidence type="ECO:0000259" key="2">
    <source>
        <dbReference type="Pfam" id="PF12770"/>
    </source>
</evidence>
<feature type="region of interest" description="Disordered" evidence="1">
    <location>
        <begin position="333"/>
        <end position="362"/>
    </location>
</feature>
<sequence length="362" mass="39449">MRVLYVASNPADASALNLDREITELQRRFTDGSADPVSFFFLPGLRIEELHGELMRRKPDILHLSAHGAEDALALSNEAGKAVNITAEVLKALVDYEYQPRLVYLNACNSAGLAEALAETVPMAIGSTAPITNRAARAAAVAFYERMLAGATVQSAFNAARRLLEAMEDDTASMRLCHRAEISVATEVLHRQPRLIADFKDGKAKQKGDYYTVDFGVVGCPANTTQVVFFTDDEDFIQDMDDVEDDLCSIARGIPVRGVVWSPWSWEVRGDFRIFAVGVTGDGRSYTVGSTLCEAIESRYRFAPASAVPDEIAHAIRVLRSRDGSFLDEEIAPRATRARSDAAPAGVGGTVASRRHKSKNHG</sequence>
<dbReference type="Pfam" id="PF12770">
    <property type="entry name" value="CHAT"/>
    <property type="match status" value="1"/>
</dbReference>
<dbReference type="EMBL" id="VEWN01000010">
    <property type="protein sequence ID" value="KAA1054453.1"/>
    <property type="molecule type" value="Genomic_DNA"/>
</dbReference>